<proteinExistence type="predicted"/>
<dbReference type="Proteomes" id="UP001139384">
    <property type="component" value="Unassembled WGS sequence"/>
</dbReference>
<evidence type="ECO:0000313" key="3">
    <source>
        <dbReference type="Proteomes" id="UP001139384"/>
    </source>
</evidence>
<reference evidence="2" key="1">
    <citation type="submission" date="2022-01" db="EMBL/GenBank/DDBJ databases">
        <title>Draft Genome Sequences of Seven Type Strains of the Genus Streptomyces.</title>
        <authorList>
            <person name="Aziz S."/>
            <person name="Coretto E."/>
            <person name="Chronakova A."/>
            <person name="Sproer C."/>
            <person name="Huber K."/>
            <person name="Nouioui I."/>
            <person name="Gross H."/>
        </authorList>
    </citation>
    <scope>NUCLEOTIDE SEQUENCE</scope>
    <source>
        <strain evidence="2">DSM 103493</strain>
    </source>
</reference>
<keyword evidence="3" id="KW-1185">Reference proteome</keyword>
<sequence>MDELASRRHDRRQQKELKAVALAAAARGWHVFPLRPGTTEPAVKDWAERATTNTWRIVRCWDSGPFNVGIVPCASGLLVLDLVPSGAGEQPPEPYRLPGVHGGTDVLAVLLEERRARLPCETYSVDGPGGRMQYYFAHPDDACPPAAPGPLAWHVEVRCTGSYVPAAGCLTPDGAYTVGHDAALAEAPGWLTVPAGFDPDR</sequence>
<dbReference type="CDD" id="cd04859">
    <property type="entry name" value="Prim_Pol"/>
    <property type="match status" value="1"/>
</dbReference>
<protein>
    <submittedName>
        <fullName evidence="2">Bifunctional DNA primase/polymerase</fullName>
    </submittedName>
</protein>
<feature type="domain" description="DNA primase/polymerase bifunctional N-terminal" evidence="1">
    <location>
        <begin position="21"/>
        <end position="191"/>
    </location>
</feature>
<accession>A0A9X1PT06</accession>
<dbReference type="InterPro" id="IPR015330">
    <property type="entry name" value="DNA_primase/pol_bifunc_N"/>
</dbReference>
<dbReference type="Pfam" id="PF09250">
    <property type="entry name" value="Prim-Pol"/>
    <property type="match status" value="1"/>
</dbReference>
<name>A0A9X1PT06_STRM4</name>
<organism evidence="2 3">
    <name type="scientific">Streptomyces muensis</name>
    <dbReference type="NCBI Taxonomy" id="1077944"/>
    <lineage>
        <taxon>Bacteria</taxon>
        <taxon>Bacillati</taxon>
        <taxon>Actinomycetota</taxon>
        <taxon>Actinomycetes</taxon>
        <taxon>Kitasatosporales</taxon>
        <taxon>Streptomycetaceae</taxon>
        <taxon>Streptomyces</taxon>
    </lineage>
</organism>
<dbReference type="SUPFAM" id="SSF56747">
    <property type="entry name" value="Prim-pol domain"/>
    <property type="match status" value="1"/>
</dbReference>
<dbReference type="EMBL" id="JAKEIP010000005">
    <property type="protein sequence ID" value="MCF1592471.1"/>
    <property type="molecule type" value="Genomic_DNA"/>
</dbReference>
<evidence type="ECO:0000313" key="2">
    <source>
        <dbReference type="EMBL" id="MCF1592471.1"/>
    </source>
</evidence>
<dbReference type="AlphaFoldDB" id="A0A9X1PT06"/>
<gene>
    <name evidence="2" type="ORF">L0P92_02650</name>
</gene>
<evidence type="ECO:0000259" key="1">
    <source>
        <dbReference type="SMART" id="SM00943"/>
    </source>
</evidence>
<comment type="caution">
    <text evidence="2">The sequence shown here is derived from an EMBL/GenBank/DDBJ whole genome shotgun (WGS) entry which is preliminary data.</text>
</comment>
<dbReference type="SMART" id="SM00943">
    <property type="entry name" value="Prim-Pol"/>
    <property type="match status" value="1"/>
</dbReference>
<dbReference type="RefSeq" id="WP_234760776.1">
    <property type="nucleotide sequence ID" value="NZ_JAKEIP010000005.1"/>
</dbReference>